<evidence type="ECO:0000313" key="3">
    <source>
        <dbReference type="Proteomes" id="UP001437256"/>
    </source>
</evidence>
<protein>
    <submittedName>
        <fullName evidence="2">Uncharacterized protein</fullName>
    </submittedName>
</protein>
<sequence>MTRSRGQTQTVTLDLESHAYSGSDTTKSTGQLSMASSRPYPDEYAERKAHSTRQHSPLIPDAVSMYTPKAV</sequence>
<gene>
    <name evidence="2" type="ORF">AAF712_002831</name>
</gene>
<reference evidence="2 3" key="1">
    <citation type="submission" date="2024-05" db="EMBL/GenBank/DDBJ databases">
        <title>A draft genome resource for the thread blight pathogen Marasmius tenuissimus strain MS-2.</title>
        <authorList>
            <person name="Yulfo-Soto G.E."/>
            <person name="Baruah I.K."/>
            <person name="Amoako-Attah I."/>
            <person name="Bukari Y."/>
            <person name="Meinhardt L.W."/>
            <person name="Bailey B.A."/>
            <person name="Cohen S.P."/>
        </authorList>
    </citation>
    <scope>NUCLEOTIDE SEQUENCE [LARGE SCALE GENOMIC DNA]</scope>
    <source>
        <strain evidence="2 3">MS-2</strain>
    </source>
</reference>
<keyword evidence="3" id="KW-1185">Reference proteome</keyword>
<feature type="compositionally biased region" description="Polar residues" evidence="1">
    <location>
        <begin position="20"/>
        <end position="36"/>
    </location>
</feature>
<accession>A0ABR3A7F5</accession>
<name>A0ABR3A7F5_9AGAR</name>
<dbReference type="EMBL" id="JBBXMP010000009">
    <property type="protein sequence ID" value="KAL0069936.1"/>
    <property type="molecule type" value="Genomic_DNA"/>
</dbReference>
<organism evidence="2 3">
    <name type="scientific">Marasmius tenuissimus</name>
    <dbReference type="NCBI Taxonomy" id="585030"/>
    <lineage>
        <taxon>Eukaryota</taxon>
        <taxon>Fungi</taxon>
        <taxon>Dikarya</taxon>
        <taxon>Basidiomycota</taxon>
        <taxon>Agaricomycotina</taxon>
        <taxon>Agaricomycetes</taxon>
        <taxon>Agaricomycetidae</taxon>
        <taxon>Agaricales</taxon>
        <taxon>Marasmiineae</taxon>
        <taxon>Marasmiaceae</taxon>
        <taxon>Marasmius</taxon>
    </lineage>
</organism>
<proteinExistence type="predicted"/>
<evidence type="ECO:0000313" key="2">
    <source>
        <dbReference type="EMBL" id="KAL0069936.1"/>
    </source>
</evidence>
<evidence type="ECO:0000256" key="1">
    <source>
        <dbReference type="SAM" id="MobiDB-lite"/>
    </source>
</evidence>
<feature type="region of interest" description="Disordered" evidence="1">
    <location>
        <begin position="1"/>
        <end position="71"/>
    </location>
</feature>
<comment type="caution">
    <text evidence="2">The sequence shown here is derived from an EMBL/GenBank/DDBJ whole genome shotgun (WGS) entry which is preliminary data.</text>
</comment>
<feature type="compositionally biased region" description="Polar residues" evidence="1">
    <location>
        <begin position="1"/>
        <end position="12"/>
    </location>
</feature>
<dbReference type="Proteomes" id="UP001437256">
    <property type="component" value="Unassembled WGS sequence"/>
</dbReference>
<feature type="compositionally biased region" description="Basic and acidic residues" evidence="1">
    <location>
        <begin position="40"/>
        <end position="49"/>
    </location>
</feature>